<feature type="transmembrane region" description="Helical" evidence="6">
    <location>
        <begin position="417"/>
        <end position="436"/>
    </location>
</feature>
<feature type="transmembrane region" description="Helical" evidence="6">
    <location>
        <begin position="206"/>
        <end position="223"/>
    </location>
</feature>
<dbReference type="InterPro" id="IPR011701">
    <property type="entry name" value="MFS"/>
</dbReference>
<dbReference type="GO" id="GO:0022857">
    <property type="term" value="F:transmembrane transporter activity"/>
    <property type="evidence" value="ECO:0007669"/>
    <property type="project" value="InterPro"/>
</dbReference>
<dbReference type="SUPFAM" id="SSF103473">
    <property type="entry name" value="MFS general substrate transporter"/>
    <property type="match status" value="1"/>
</dbReference>
<feature type="transmembrane region" description="Helical" evidence="6">
    <location>
        <begin position="332"/>
        <end position="360"/>
    </location>
</feature>
<dbReference type="OrthoDB" id="3026777at2759"/>
<comment type="subcellular location">
    <subcellularLocation>
        <location evidence="1">Membrane</location>
        <topology evidence="1">Multi-pass membrane protein</topology>
    </subcellularLocation>
</comment>
<feature type="transmembrane region" description="Helical" evidence="6">
    <location>
        <begin position="163"/>
        <end position="185"/>
    </location>
</feature>
<dbReference type="PANTHER" id="PTHR23507:SF1">
    <property type="entry name" value="FI18259P1-RELATED"/>
    <property type="match status" value="1"/>
</dbReference>
<organism evidence="7 8">
    <name type="scientific">Daphnia galeata</name>
    <dbReference type="NCBI Taxonomy" id="27404"/>
    <lineage>
        <taxon>Eukaryota</taxon>
        <taxon>Metazoa</taxon>
        <taxon>Ecdysozoa</taxon>
        <taxon>Arthropoda</taxon>
        <taxon>Crustacea</taxon>
        <taxon>Branchiopoda</taxon>
        <taxon>Diplostraca</taxon>
        <taxon>Cladocera</taxon>
        <taxon>Anomopoda</taxon>
        <taxon>Daphniidae</taxon>
        <taxon>Daphnia</taxon>
    </lineage>
</organism>
<evidence type="ECO:0000256" key="5">
    <source>
        <dbReference type="SAM" id="MobiDB-lite"/>
    </source>
</evidence>
<feature type="transmembrane region" description="Helical" evidence="6">
    <location>
        <begin position="136"/>
        <end position="157"/>
    </location>
</feature>
<keyword evidence="8" id="KW-1185">Reference proteome</keyword>
<keyword evidence="2 6" id="KW-0812">Transmembrane</keyword>
<proteinExistence type="predicted"/>
<name>A0A8J2WDP0_9CRUS</name>
<feature type="region of interest" description="Disordered" evidence="5">
    <location>
        <begin position="1"/>
        <end position="26"/>
    </location>
</feature>
<dbReference type="InterPro" id="IPR036259">
    <property type="entry name" value="MFS_trans_sf"/>
</dbReference>
<evidence type="ECO:0000256" key="1">
    <source>
        <dbReference type="ARBA" id="ARBA00004141"/>
    </source>
</evidence>
<comment type="caution">
    <text evidence="7">The sequence shown here is derived from an EMBL/GenBank/DDBJ whole genome shotgun (WGS) entry which is preliminary data.</text>
</comment>
<sequence length="454" mass="50967">MLSDKQDELFEQENVQSSGDETAESTDNKCSFQKAFTQIKTAMSHVTLEPMLFVKMVAEVIGDTLEIDRVCRVNLNFSQQDCMAMDDGNHSDVQQAVQVYQNTFNYYQSLMASILPVLVILFAGSVSDQYGRKLPMVVVLGGFVSYSVIYIIVALNPSWPVEVLFAATIAVNATGSWVVLNMAVYSYLADITPVETRTKRMGWMDAIWYMGGPIGTVMGGWLYKSYGTVAVFSVSGTLWLFCIIYVVVVVKESIVQPSETIPKRKPYRYVLDLGRAVYLWARRVLGWDATQYSIWSGTDEAIHQVGMVVWVGLASFYCLSDHTVATFGLVSIALWNTVLACIIGPSMWWLVIFATLSGALEGSIEPALRALITSIPDKRDIGKILSFLGLLESMWLIVDKTLYTFLYNAFIEYFPQINFVVEAFIAVILILVMILLKRDWFKQRNSNSNKMSTD</sequence>
<dbReference type="EMBL" id="CAKKLH010000044">
    <property type="protein sequence ID" value="CAH0100715.1"/>
    <property type="molecule type" value="Genomic_DNA"/>
</dbReference>
<dbReference type="AlphaFoldDB" id="A0A8J2WDP0"/>
<evidence type="ECO:0000256" key="4">
    <source>
        <dbReference type="ARBA" id="ARBA00023136"/>
    </source>
</evidence>
<keyword evidence="3 6" id="KW-1133">Transmembrane helix</keyword>
<accession>A0A8J2WDP0</accession>
<feature type="transmembrane region" description="Helical" evidence="6">
    <location>
        <begin position="106"/>
        <end position="124"/>
    </location>
</feature>
<evidence type="ECO:0000256" key="2">
    <source>
        <dbReference type="ARBA" id="ARBA00022692"/>
    </source>
</evidence>
<evidence type="ECO:0000313" key="7">
    <source>
        <dbReference type="EMBL" id="CAH0100715.1"/>
    </source>
</evidence>
<feature type="transmembrane region" description="Helical" evidence="6">
    <location>
        <begin position="229"/>
        <end position="250"/>
    </location>
</feature>
<dbReference type="Gene3D" id="1.20.1250.20">
    <property type="entry name" value="MFS general substrate transporter like domains"/>
    <property type="match status" value="1"/>
</dbReference>
<evidence type="ECO:0008006" key="9">
    <source>
        <dbReference type="Google" id="ProtNLM"/>
    </source>
</evidence>
<dbReference type="PANTHER" id="PTHR23507">
    <property type="entry name" value="ZGC:174356"/>
    <property type="match status" value="1"/>
</dbReference>
<reference evidence="7" key="1">
    <citation type="submission" date="2021-11" db="EMBL/GenBank/DDBJ databases">
        <authorList>
            <person name="Schell T."/>
        </authorList>
    </citation>
    <scope>NUCLEOTIDE SEQUENCE</scope>
    <source>
        <strain evidence="7">M5</strain>
    </source>
</reference>
<evidence type="ECO:0000256" key="6">
    <source>
        <dbReference type="SAM" id="Phobius"/>
    </source>
</evidence>
<dbReference type="GO" id="GO:0016020">
    <property type="term" value="C:membrane"/>
    <property type="evidence" value="ECO:0007669"/>
    <property type="project" value="UniProtKB-SubCell"/>
</dbReference>
<keyword evidence="4 6" id="KW-0472">Membrane</keyword>
<evidence type="ECO:0000313" key="8">
    <source>
        <dbReference type="Proteomes" id="UP000789390"/>
    </source>
</evidence>
<evidence type="ECO:0000256" key="3">
    <source>
        <dbReference type="ARBA" id="ARBA00022989"/>
    </source>
</evidence>
<dbReference type="Proteomes" id="UP000789390">
    <property type="component" value="Unassembled WGS sequence"/>
</dbReference>
<gene>
    <name evidence="7" type="ORF">DGAL_LOCUS3003</name>
</gene>
<protein>
    <recommendedName>
        <fullName evidence="9">Proton-coupled folate transporter</fullName>
    </recommendedName>
</protein>
<dbReference type="Pfam" id="PF07690">
    <property type="entry name" value="MFS_1"/>
    <property type="match status" value="1"/>
</dbReference>